<comment type="subcellular location">
    <subcellularLocation>
        <location evidence="2">Cell membrane</location>
        <topology evidence="2">Multi-pass membrane protein</topology>
    </subcellularLocation>
</comment>
<proteinExistence type="predicted"/>
<dbReference type="RefSeq" id="WP_306851160.1">
    <property type="nucleotide sequence ID" value="NZ_JAUSSK010000004.1"/>
</dbReference>
<dbReference type="Pfam" id="PF00072">
    <property type="entry name" value="Response_reg"/>
    <property type="match status" value="1"/>
</dbReference>
<name>A0ABT9T303_9GAMM</name>
<dbReference type="SUPFAM" id="SSF52172">
    <property type="entry name" value="CheY-like"/>
    <property type="match status" value="1"/>
</dbReference>
<evidence type="ECO:0000256" key="11">
    <source>
        <dbReference type="ARBA" id="ARBA00023136"/>
    </source>
</evidence>
<dbReference type="PROSITE" id="PS50109">
    <property type="entry name" value="HIS_KIN"/>
    <property type="match status" value="1"/>
</dbReference>
<dbReference type="SUPFAM" id="SSF55785">
    <property type="entry name" value="PYP-like sensor domain (PAS domain)"/>
    <property type="match status" value="1"/>
</dbReference>
<feature type="domain" description="Histidine kinase" evidence="13">
    <location>
        <begin position="437"/>
        <end position="658"/>
    </location>
</feature>
<dbReference type="Proteomes" id="UP001237737">
    <property type="component" value="Unassembled WGS sequence"/>
</dbReference>
<dbReference type="EC" id="2.7.13.3" evidence="3"/>
<dbReference type="Gene3D" id="3.30.450.20">
    <property type="entry name" value="PAS domain"/>
    <property type="match status" value="1"/>
</dbReference>
<dbReference type="InterPro" id="IPR001789">
    <property type="entry name" value="Sig_transdc_resp-reg_receiver"/>
</dbReference>
<evidence type="ECO:0000256" key="2">
    <source>
        <dbReference type="ARBA" id="ARBA00004651"/>
    </source>
</evidence>
<protein>
    <recommendedName>
        <fullName evidence="3">histidine kinase</fullName>
        <ecNumber evidence="3">2.7.13.3</ecNumber>
    </recommendedName>
</protein>
<dbReference type="InterPro" id="IPR005467">
    <property type="entry name" value="His_kinase_dom"/>
</dbReference>
<dbReference type="SMART" id="SM00062">
    <property type="entry name" value="PBPb"/>
    <property type="match status" value="1"/>
</dbReference>
<sequence>MDGLAKHDEIALTDAERDWLAHLPVLRVGIDPTSAPLSLVDRGGAPVGLAMDYLDDALAALGVAHVPVRTQDWGETVRSATAGDIDILPAASPRNDELGRNFDFTEPYIEFPVMIVTRDDMATIAGPADLGGHRVAANLAQGAVANAVHHLPLVEPIEVRNAAEGLRAVASGQADAYVGDIATAEYFMRRDHPARLKLAAPTDERAELAIAVDRRYAPLIPLLDRALARISEHRTQAIRNTWLRSHYTWGGSWQEIARKAGPPGAAVLALLLAVSHAYMRLRRETRRRRSSEDRLADITRHIPAVFYRFRYFAGGRIEFIHVGGNPEPIFGVPADAFLHDERRAFARIDPRDQAPLLAEVARAANTLTPIHAEIRIRDVAPERWIASHALPRPVADAVEFTGYWIDISDRHEQAAQLADAKHVAEEATAAKSRFLATMSHEIRTPMHGLIGMLEMLGETSLQENQRHLLGTAESSAEALLRILDDVLDFSRIEAGAVETEHAAFDLRQLLDDIVALHARQTRKKGLSVDIHVDTRLAQGVMGDAARLRQVLLNLVSNAIKFTVQGGIDITVDVVEDMEMKQRVRIDVVDTGIGIAQEDIVRLFAPFRQAEPSTTRRFGGSGLGLAISRRLVELMGGDLIMSSEAGEGTRLSIVLDMERSRYDASDETAGAMAVAMPPAKETTLDVLVAEDNATNRQLVAAQLARLGHRYELVEDGAEALARASSRRFDVLLTDLHMPVMDGYALTRALRRQGSSLRIVALTANALPGEEARCRASGMDGFATKPLRLGELDMVLSPGKGNDSAHSPCDLDAWRETYGDLALLPLMVARFEMTVREDMAGFAALGDPSAAADWVHRILGGMRVFGPSAEAALAEDLENELRGIHGAAAMHRLPELASAIEDYASRLRATLDACQCTEDMLKN</sequence>
<keyword evidence="15" id="KW-0418">Kinase</keyword>
<keyword evidence="4" id="KW-1003">Cell membrane</keyword>
<keyword evidence="9" id="KW-1133">Transmembrane helix</keyword>
<dbReference type="SMART" id="SM00387">
    <property type="entry name" value="HATPase_c"/>
    <property type="match status" value="1"/>
</dbReference>
<dbReference type="Gene3D" id="3.30.565.10">
    <property type="entry name" value="Histidine kinase-like ATPase, C-terminal domain"/>
    <property type="match status" value="1"/>
</dbReference>
<dbReference type="InterPro" id="IPR036890">
    <property type="entry name" value="HATPase_C_sf"/>
</dbReference>
<dbReference type="SUPFAM" id="SSF47384">
    <property type="entry name" value="Homodimeric domain of signal transducing histidine kinase"/>
    <property type="match status" value="1"/>
</dbReference>
<evidence type="ECO:0000256" key="3">
    <source>
        <dbReference type="ARBA" id="ARBA00012438"/>
    </source>
</evidence>
<keyword evidence="6" id="KW-0812">Transmembrane</keyword>
<dbReference type="InterPro" id="IPR036097">
    <property type="entry name" value="HisK_dim/P_sf"/>
</dbReference>
<keyword evidence="8" id="KW-0067">ATP-binding</keyword>
<dbReference type="Pfam" id="PF02518">
    <property type="entry name" value="HATPase_c"/>
    <property type="match status" value="1"/>
</dbReference>
<evidence type="ECO:0000313" key="15">
    <source>
        <dbReference type="EMBL" id="MDQ0011016.1"/>
    </source>
</evidence>
<dbReference type="InterPro" id="IPR036641">
    <property type="entry name" value="HPT_dom_sf"/>
</dbReference>
<dbReference type="GO" id="GO:0004673">
    <property type="term" value="F:protein histidine kinase activity"/>
    <property type="evidence" value="ECO:0007669"/>
    <property type="project" value="UniProtKB-EC"/>
</dbReference>
<dbReference type="PROSITE" id="PS50110">
    <property type="entry name" value="RESPONSE_REGULATORY"/>
    <property type="match status" value="1"/>
</dbReference>
<comment type="caution">
    <text evidence="15">The sequence shown here is derived from an EMBL/GenBank/DDBJ whole genome shotgun (WGS) entry which is preliminary data.</text>
</comment>
<organism evidence="15 16">
    <name type="scientific">Luteibacter jiangsuensis</name>
    <dbReference type="NCBI Taxonomy" id="637577"/>
    <lineage>
        <taxon>Bacteria</taxon>
        <taxon>Pseudomonadati</taxon>
        <taxon>Pseudomonadota</taxon>
        <taxon>Gammaproteobacteria</taxon>
        <taxon>Lysobacterales</taxon>
        <taxon>Rhodanobacteraceae</taxon>
        <taxon>Luteibacter</taxon>
    </lineage>
</organism>
<dbReference type="SUPFAM" id="SSF47226">
    <property type="entry name" value="Histidine-containing phosphotransfer domain, HPT domain"/>
    <property type="match status" value="1"/>
</dbReference>
<keyword evidence="16" id="KW-1185">Reference proteome</keyword>
<dbReference type="InterPro" id="IPR011006">
    <property type="entry name" value="CheY-like_superfamily"/>
</dbReference>
<gene>
    <name evidence="15" type="ORF">J2T07_003222</name>
</gene>
<dbReference type="InterPro" id="IPR004358">
    <property type="entry name" value="Sig_transdc_His_kin-like_C"/>
</dbReference>
<keyword evidence="15" id="KW-0808">Transferase</keyword>
<dbReference type="SUPFAM" id="SSF55874">
    <property type="entry name" value="ATPase domain of HSP90 chaperone/DNA topoisomerase II/histidine kinase"/>
    <property type="match status" value="1"/>
</dbReference>
<dbReference type="InterPro" id="IPR001638">
    <property type="entry name" value="Solute-binding_3/MltF_N"/>
</dbReference>
<dbReference type="InterPro" id="IPR003594">
    <property type="entry name" value="HATPase_dom"/>
</dbReference>
<keyword evidence="7" id="KW-0547">Nucleotide-binding</keyword>
<keyword evidence="10" id="KW-0902">Two-component regulatory system</keyword>
<dbReference type="PANTHER" id="PTHR45339">
    <property type="entry name" value="HYBRID SIGNAL TRANSDUCTION HISTIDINE KINASE J"/>
    <property type="match status" value="1"/>
</dbReference>
<dbReference type="EMBL" id="JAUSSK010000004">
    <property type="protein sequence ID" value="MDQ0011016.1"/>
    <property type="molecule type" value="Genomic_DNA"/>
</dbReference>
<dbReference type="SMART" id="SM00448">
    <property type="entry name" value="REC"/>
    <property type="match status" value="1"/>
</dbReference>
<dbReference type="PANTHER" id="PTHR45339:SF1">
    <property type="entry name" value="HYBRID SIGNAL TRANSDUCTION HISTIDINE KINASE J"/>
    <property type="match status" value="1"/>
</dbReference>
<dbReference type="Pfam" id="PF00512">
    <property type="entry name" value="HisKA"/>
    <property type="match status" value="1"/>
</dbReference>
<feature type="domain" description="Response regulatory" evidence="14">
    <location>
        <begin position="684"/>
        <end position="798"/>
    </location>
</feature>
<evidence type="ECO:0000256" key="6">
    <source>
        <dbReference type="ARBA" id="ARBA00022692"/>
    </source>
</evidence>
<evidence type="ECO:0000256" key="1">
    <source>
        <dbReference type="ARBA" id="ARBA00000085"/>
    </source>
</evidence>
<dbReference type="Gene3D" id="3.40.190.10">
    <property type="entry name" value="Periplasmic binding protein-like II"/>
    <property type="match status" value="2"/>
</dbReference>
<dbReference type="InterPro" id="IPR035965">
    <property type="entry name" value="PAS-like_dom_sf"/>
</dbReference>
<dbReference type="CDD" id="cd17546">
    <property type="entry name" value="REC_hyHK_CKI1_RcsC-like"/>
    <property type="match status" value="1"/>
</dbReference>
<dbReference type="Pfam" id="PF00497">
    <property type="entry name" value="SBP_bac_3"/>
    <property type="match status" value="1"/>
</dbReference>
<evidence type="ECO:0000313" key="16">
    <source>
        <dbReference type="Proteomes" id="UP001237737"/>
    </source>
</evidence>
<reference evidence="15 16" key="1">
    <citation type="submission" date="2023-07" db="EMBL/GenBank/DDBJ databases">
        <title>Sorghum-associated microbial communities from plants grown in Nebraska, USA.</title>
        <authorList>
            <person name="Schachtman D."/>
        </authorList>
    </citation>
    <scope>NUCLEOTIDE SEQUENCE [LARGE SCALE GENOMIC DNA]</scope>
    <source>
        <strain evidence="15 16">CC60</strain>
    </source>
</reference>
<dbReference type="CDD" id="cd01007">
    <property type="entry name" value="PBP2_BvgS_HisK_like"/>
    <property type="match status" value="1"/>
</dbReference>
<evidence type="ECO:0000256" key="12">
    <source>
        <dbReference type="PROSITE-ProRule" id="PRU00169"/>
    </source>
</evidence>
<evidence type="ECO:0000259" key="13">
    <source>
        <dbReference type="PROSITE" id="PS50109"/>
    </source>
</evidence>
<accession>A0ABT9T303</accession>
<keyword evidence="11" id="KW-0472">Membrane</keyword>
<dbReference type="PRINTS" id="PR00344">
    <property type="entry name" value="BCTRLSENSOR"/>
</dbReference>
<feature type="modified residue" description="4-aspartylphosphate" evidence="12">
    <location>
        <position position="733"/>
    </location>
</feature>
<evidence type="ECO:0000259" key="14">
    <source>
        <dbReference type="PROSITE" id="PS50110"/>
    </source>
</evidence>
<evidence type="ECO:0000256" key="4">
    <source>
        <dbReference type="ARBA" id="ARBA00022475"/>
    </source>
</evidence>
<dbReference type="CDD" id="cd00082">
    <property type="entry name" value="HisKA"/>
    <property type="match status" value="1"/>
</dbReference>
<dbReference type="SMART" id="SM00388">
    <property type="entry name" value="HisKA"/>
    <property type="match status" value="1"/>
</dbReference>
<evidence type="ECO:0000256" key="7">
    <source>
        <dbReference type="ARBA" id="ARBA00022741"/>
    </source>
</evidence>
<evidence type="ECO:0000256" key="10">
    <source>
        <dbReference type="ARBA" id="ARBA00023012"/>
    </source>
</evidence>
<dbReference type="Gene3D" id="1.10.287.130">
    <property type="match status" value="1"/>
</dbReference>
<evidence type="ECO:0000256" key="9">
    <source>
        <dbReference type="ARBA" id="ARBA00022989"/>
    </source>
</evidence>
<evidence type="ECO:0000256" key="8">
    <source>
        <dbReference type="ARBA" id="ARBA00022840"/>
    </source>
</evidence>
<dbReference type="SUPFAM" id="SSF53850">
    <property type="entry name" value="Periplasmic binding protein-like II"/>
    <property type="match status" value="1"/>
</dbReference>
<dbReference type="Gene3D" id="3.40.50.2300">
    <property type="match status" value="1"/>
</dbReference>
<dbReference type="InterPro" id="IPR003661">
    <property type="entry name" value="HisK_dim/P_dom"/>
</dbReference>
<evidence type="ECO:0000256" key="5">
    <source>
        <dbReference type="ARBA" id="ARBA00022553"/>
    </source>
</evidence>
<dbReference type="CDD" id="cd16922">
    <property type="entry name" value="HATPase_EvgS-ArcB-TorS-like"/>
    <property type="match status" value="1"/>
</dbReference>
<comment type="catalytic activity">
    <reaction evidence="1">
        <text>ATP + protein L-histidine = ADP + protein N-phospho-L-histidine.</text>
        <dbReference type="EC" id="2.7.13.3"/>
    </reaction>
</comment>
<keyword evidence="5 12" id="KW-0597">Phosphoprotein</keyword>